<evidence type="ECO:0000256" key="1">
    <source>
        <dbReference type="SAM" id="MobiDB-lite"/>
    </source>
</evidence>
<feature type="domain" description="Retrotransposon gag" evidence="2">
    <location>
        <begin position="99"/>
        <end position="198"/>
    </location>
</feature>
<keyword evidence="3" id="KW-0695">RNA-directed DNA polymerase</keyword>
<reference evidence="3" key="1">
    <citation type="journal article" date="2022" name="Int. J. Mol. Sci.">
        <title>Draft Genome of Tanacetum Coccineum: Genomic Comparison of Closely Related Tanacetum-Family Plants.</title>
        <authorList>
            <person name="Yamashiro T."/>
            <person name="Shiraishi A."/>
            <person name="Nakayama K."/>
            <person name="Satake H."/>
        </authorList>
    </citation>
    <scope>NUCLEOTIDE SEQUENCE</scope>
</reference>
<evidence type="ECO:0000313" key="4">
    <source>
        <dbReference type="Proteomes" id="UP001151760"/>
    </source>
</evidence>
<comment type="caution">
    <text evidence="3">The sequence shown here is derived from an EMBL/GenBank/DDBJ whole genome shotgun (WGS) entry which is preliminary data.</text>
</comment>
<dbReference type="GO" id="GO:0003964">
    <property type="term" value="F:RNA-directed DNA polymerase activity"/>
    <property type="evidence" value="ECO:0007669"/>
    <property type="project" value="UniProtKB-KW"/>
</dbReference>
<proteinExistence type="predicted"/>
<dbReference type="Pfam" id="PF03732">
    <property type="entry name" value="Retrotrans_gag"/>
    <property type="match status" value="1"/>
</dbReference>
<name>A0ABQ4Z544_9ASTR</name>
<sequence>MFHKVDVLKKLLNQDWGIRHHSKLHQLVSELSGLPMAYKIERLQQRVWDLELQQEERGGETDTGTDSDGDAQPDDFIDWPSTVERVFDLKDIPDKYKVKLVAIKLRKYASLWWDHIKKQRAQEGRSKVETWSKMKKLLCEKFLPVNHWQESFLEYHGLSQRTSTVEEFITEFDRLRMRCGFEEPEEQVIALFLGALRPEISDIVQLQP</sequence>
<keyword evidence="3" id="KW-0548">Nucleotidyltransferase</keyword>
<dbReference type="Proteomes" id="UP001151760">
    <property type="component" value="Unassembled WGS sequence"/>
</dbReference>
<keyword evidence="4" id="KW-1185">Reference proteome</keyword>
<accession>A0ABQ4Z544</accession>
<dbReference type="InterPro" id="IPR005162">
    <property type="entry name" value="Retrotrans_gag_dom"/>
</dbReference>
<feature type="compositionally biased region" description="Acidic residues" evidence="1">
    <location>
        <begin position="63"/>
        <end position="76"/>
    </location>
</feature>
<protein>
    <submittedName>
        <fullName evidence="3">Reverse transcriptase domain-containing protein</fullName>
    </submittedName>
</protein>
<dbReference type="PANTHER" id="PTHR35046">
    <property type="entry name" value="ZINC KNUCKLE (CCHC-TYPE) FAMILY PROTEIN"/>
    <property type="match status" value="1"/>
</dbReference>
<feature type="region of interest" description="Disordered" evidence="1">
    <location>
        <begin position="55"/>
        <end position="76"/>
    </location>
</feature>
<dbReference type="PANTHER" id="PTHR35046:SF23">
    <property type="entry name" value="NUCLEOTIDYLTRANSFERASE, RIBONUCLEASE H"/>
    <property type="match status" value="1"/>
</dbReference>
<dbReference type="EMBL" id="BQNB010010960">
    <property type="protein sequence ID" value="GJS84250.1"/>
    <property type="molecule type" value="Genomic_DNA"/>
</dbReference>
<evidence type="ECO:0000313" key="3">
    <source>
        <dbReference type="EMBL" id="GJS84250.1"/>
    </source>
</evidence>
<evidence type="ECO:0000259" key="2">
    <source>
        <dbReference type="Pfam" id="PF03732"/>
    </source>
</evidence>
<organism evidence="3 4">
    <name type="scientific">Tanacetum coccineum</name>
    <dbReference type="NCBI Taxonomy" id="301880"/>
    <lineage>
        <taxon>Eukaryota</taxon>
        <taxon>Viridiplantae</taxon>
        <taxon>Streptophyta</taxon>
        <taxon>Embryophyta</taxon>
        <taxon>Tracheophyta</taxon>
        <taxon>Spermatophyta</taxon>
        <taxon>Magnoliopsida</taxon>
        <taxon>eudicotyledons</taxon>
        <taxon>Gunneridae</taxon>
        <taxon>Pentapetalae</taxon>
        <taxon>asterids</taxon>
        <taxon>campanulids</taxon>
        <taxon>Asterales</taxon>
        <taxon>Asteraceae</taxon>
        <taxon>Asteroideae</taxon>
        <taxon>Anthemideae</taxon>
        <taxon>Anthemidinae</taxon>
        <taxon>Tanacetum</taxon>
    </lineage>
</organism>
<reference evidence="3" key="2">
    <citation type="submission" date="2022-01" db="EMBL/GenBank/DDBJ databases">
        <authorList>
            <person name="Yamashiro T."/>
            <person name="Shiraishi A."/>
            <person name="Satake H."/>
            <person name="Nakayama K."/>
        </authorList>
    </citation>
    <scope>NUCLEOTIDE SEQUENCE</scope>
</reference>
<keyword evidence="3" id="KW-0808">Transferase</keyword>
<gene>
    <name evidence="3" type="ORF">Tco_0750791</name>
</gene>